<accession>A0ABU6W3G8</accession>
<evidence type="ECO:0000313" key="3">
    <source>
        <dbReference type="Proteomes" id="UP001341840"/>
    </source>
</evidence>
<name>A0ABU6W3G8_9FABA</name>
<sequence>MATAGQSKVTIRFRLAPPATKLGGGRVEAWSLWLLQTPTAAEQPRRQRRRHNNPWRRQHRVQPPTSQFPSLPLFSTDGGAMATTATGEASAATAMDGDDAVTA</sequence>
<feature type="compositionally biased region" description="Basic residues" evidence="1">
    <location>
        <begin position="46"/>
        <end position="60"/>
    </location>
</feature>
<reference evidence="2 3" key="1">
    <citation type="journal article" date="2023" name="Plants (Basel)">
        <title>Bridging the Gap: Combining Genomics and Transcriptomics Approaches to Understand Stylosanthes scabra, an Orphan Legume from the Brazilian Caatinga.</title>
        <authorList>
            <person name="Ferreira-Neto J.R.C."/>
            <person name="da Silva M.D."/>
            <person name="Binneck E."/>
            <person name="de Melo N.F."/>
            <person name="da Silva R.H."/>
            <person name="de Melo A.L.T.M."/>
            <person name="Pandolfi V."/>
            <person name="Bustamante F.O."/>
            <person name="Brasileiro-Vidal A.C."/>
            <person name="Benko-Iseppon A.M."/>
        </authorList>
    </citation>
    <scope>NUCLEOTIDE SEQUENCE [LARGE SCALE GENOMIC DNA]</scope>
    <source>
        <tissue evidence="2">Leaves</tissue>
    </source>
</reference>
<protein>
    <submittedName>
        <fullName evidence="2">Uncharacterized protein</fullName>
    </submittedName>
</protein>
<evidence type="ECO:0000256" key="1">
    <source>
        <dbReference type="SAM" id="MobiDB-lite"/>
    </source>
</evidence>
<comment type="caution">
    <text evidence="2">The sequence shown here is derived from an EMBL/GenBank/DDBJ whole genome shotgun (WGS) entry which is preliminary data.</text>
</comment>
<feature type="compositionally biased region" description="Low complexity" evidence="1">
    <location>
        <begin position="75"/>
        <end position="95"/>
    </location>
</feature>
<dbReference type="Proteomes" id="UP001341840">
    <property type="component" value="Unassembled WGS sequence"/>
</dbReference>
<feature type="region of interest" description="Disordered" evidence="1">
    <location>
        <begin position="38"/>
        <end position="103"/>
    </location>
</feature>
<proteinExistence type="predicted"/>
<evidence type="ECO:0000313" key="2">
    <source>
        <dbReference type="EMBL" id="MED6180442.1"/>
    </source>
</evidence>
<keyword evidence="3" id="KW-1185">Reference proteome</keyword>
<dbReference type="EMBL" id="JASCZI010181267">
    <property type="protein sequence ID" value="MED6180442.1"/>
    <property type="molecule type" value="Genomic_DNA"/>
</dbReference>
<gene>
    <name evidence="2" type="ORF">PIB30_010372</name>
</gene>
<organism evidence="2 3">
    <name type="scientific">Stylosanthes scabra</name>
    <dbReference type="NCBI Taxonomy" id="79078"/>
    <lineage>
        <taxon>Eukaryota</taxon>
        <taxon>Viridiplantae</taxon>
        <taxon>Streptophyta</taxon>
        <taxon>Embryophyta</taxon>
        <taxon>Tracheophyta</taxon>
        <taxon>Spermatophyta</taxon>
        <taxon>Magnoliopsida</taxon>
        <taxon>eudicotyledons</taxon>
        <taxon>Gunneridae</taxon>
        <taxon>Pentapetalae</taxon>
        <taxon>rosids</taxon>
        <taxon>fabids</taxon>
        <taxon>Fabales</taxon>
        <taxon>Fabaceae</taxon>
        <taxon>Papilionoideae</taxon>
        <taxon>50 kb inversion clade</taxon>
        <taxon>dalbergioids sensu lato</taxon>
        <taxon>Dalbergieae</taxon>
        <taxon>Pterocarpus clade</taxon>
        <taxon>Stylosanthes</taxon>
    </lineage>
</organism>